<evidence type="ECO:0000313" key="1">
    <source>
        <dbReference type="EMBL" id="HEN28491.1"/>
    </source>
</evidence>
<dbReference type="AlphaFoldDB" id="A0A7C2P2E1"/>
<accession>A0A7C2P2E1</accession>
<reference evidence="1" key="1">
    <citation type="journal article" date="2020" name="mSystems">
        <title>Genome- and Community-Level Interaction Insights into Carbon Utilization and Element Cycling Functions of Hydrothermarchaeota in Hydrothermal Sediment.</title>
        <authorList>
            <person name="Zhou Z."/>
            <person name="Liu Y."/>
            <person name="Xu W."/>
            <person name="Pan J."/>
            <person name="Luo Z.H."/>
            <person name="Li M."/>
        </authorList>
    </citation>
    <scope>NUCLEOTIDE SEQUENCE [LARGE SCALE GENOMIC DNA]</scope>
    <source>
        <strain evidence="1">SpSt-34</strain>
    </source>
</reference>
<evidence type="ECO:0008006" key="2">
    <source>
        <dbReference type="Google" id="ProtNLM"/>
    </source>
</evidence>
<name>A0A7C2P2E1_UNCW3</name>
<organism evidence="1">
    <name type="scientific">candidate division WOR-3 bacterium</name>
    <dbReference type="NCBI Taxonomy" id="2052148"/>
    <lineage>
        <taxon>Bacteria</taxon>
        <taxon>Bacteria division WOR-3</taxon>
    </lineage>
</organism>
<dbReference type="EMBL" id="DSOL01000218">
    <property type="protein sequence ID" value="HEN28491.1"/>
    <property type="molecule type" value="Genomic_DNA"/>
</dbReference>
<protein>
    <recommendedName>
        <fullName evidence="2">Glycosyltransferase family 1 protein</fullName>
    </recommendedName>
</protein>
<sequence>MSLSSSNLIIKEDTKIYVAAPARVATGGPELLHQFVYHLRNDLKHDAYMYYYPPTRKHPVHPAYINYNNPFVRKIVDNHQNILIVPEVVEGVRLLKRYKKLQKVIWWLSVNNFLISAISSCRLSRFTLFRVLSKITKSLKLNPVLDYRELVLEKFLRHKSAILKLFKTHNIYEVNLHICQSYYAMDFLDSISIKNKVYLSDYLSKEFLTQNFDPQQKVDIVAFNPQKGISFTKKIIAAGRGINFVPIEKMTRSEVIKLLQRAKVYIDFGDHPGKDRLPREAAILGCCVIVGKKGSAANERDVPIPWKYKFEITEKNIPAIIETINFCLENYDKVYWEFDEYRTVIKREPELFLQDLKRIFSAG</sequence>
<gene>
    <name evidence="1" type="ORF">ENQ77_07605</name>
</gene>
<proteinExistence type="predicted"/>
<comment type="caution">
    <text evidence="1">The sequence shown here is derived from an EMBL/GenBank/DDBJ whole genome shotgun (WGS) entry which is preliminary data.</text>
</comment>